<proteinExistence type="predicted"/>
<sequence>MVIASPIVQTISTTFFGSTTVSSPSTTFTSTYSIPTTFTATITPDPLLVEIVDPHADNKSSIGDPITLAILSLLVATLLGGLLYWCLRRHRKHEKRDAEAQKQLPTDDDDTENEPPAVLNKTAQQPEPRRSTMPAQDPTNPEQNPTPAQKDVAPPEPSMQPQEPAPPAQQPTTQDPATRQGTKSNDLPPIQEADKALYLSKLDWFVAMGLGLVVFLPVLFCGPQSAMTSIPNFP</sequence>
<reference evidence="1" key="1">
    <citation type="journal article" date="2020" name="Stud. Mycol.">
        <title>101 Dothideomycetes genomes: a test case for predicting lifestyles and emergence of pathogens.</title>
        <authorList>
            <person name="Haridas S."/>
            <person name="Albert R."/>
            <person name="Binder M."/>
            <person name="Bloem J."/>
            <person name="Labutti K."/>
            <person name="Salamov A."/>
            <person name="Andreopoulos B."/>
            <person name="Baker S."/>
            <person name="Barry K."/>
            <person name="Bills G."/>
            <person name="Bluhm B."/>
            <person name="Cannon C."/>
            <person name="Castanera R."/>
            <person name="Culley D."/>
            <person name="Daum C."/>
            <person name="Ezra D."/>
            <person name="Gonzalez J."/>
            <person name="Henrissat B."/>
            <person name="Kuo A."/>
            <person name="Liang C."/>
            <person name="Lipzen A."/>
            <person name="Lutzoni F."/>
            <person name="Magnuson J."/>
            <person name="Mondo S."/>
            <person name="Nolan M."/>
            <person name="Ohm R."/>
            <person name="Pangilinan J."/>
            <person name="Park H.-J."/>
            <person name="Ramirez L."/>
            <person name="Alfaro M."/>
            <person name="Sun H."/>
            <person name="Tritt A."/>
            <person name="Yoshinaga Y."/>
            <person name="Zwiers L.-H."/>
            <person name="Turgeon B."/>
            <person name="Goodwin S."/>
            <person name="Spatafora J."/>
            <person name="Crous P."/>
            <person name="Grigoriev I."/>
        </authorList>
    </citation>
    <scope>NUCLEOTIDE SEQUENCE</scope>
    <source>
        <strain evidence="1">ATCC 200398</strain>
    </source>
</reference>
<keyword evidence="2" id="KW-1185">Reference proteome</keyword>
<accession>A0ACB6QWH3</accession>
<name>A0ACB6QWH3_9PLEO</name>
<comment type="caution">
    <text evidence="1">The sequence shown here is derived from an EMBL/GenBank/DDBJ whole genome shotgun (WGS) entry which is preliminary data.</text>
</comment>
<organism evidence="1 2">
    <name type="scientific">Lindgomyces ingoldianus</name>
    <dbReference type="NCBI Taxonomy" id="673940"/>
    <lineage>
        <taxon>Eukaryota</taxon>
        <taxon>Fungi</taxon>
        <taxon>Dikarya</taxon>
        <taxon>Ascomycota</taxon>
        <taxon>Pezizomycotina</taxon>
        <taxon>Dothideomycetes</taxon>
        <taxon>Pleosporomycetidae</taxon>
        <taxon>Pleosporales</taxon>
        <taxon>Lindgomycetaceae</taxon>
        <taxon>Lindgomyces</taxon>
    </lineage>
</organism>
<dbReference type="EMBL" id="MU003505">
    <property type="protein sequence ID" value="KAF2471225.1"/>
    <property type="molecule type" value="Genomic_DNA"/>
</dbReference>
<dbReference type="Proteomes" id="UP000799755">
    <property type="component" value="Unassembled WGS sequence"/>
</dbReference>
<evidence type="ECO:0000313" key="1">
    <source>
        <dbReference type="EMBL" id="KAF2471225.1"/>
    </source>
</evidence>
<gene>
    <name evidence="1" type="ORF">BDR25DRAFT_354481</name>
</gene>
<protein>
    <submittedName>
        <fullName evidence="1">Uncharacterized protein</fullName>
    </submittedName>
</protein>
<evidence type="ECO:0000313" key="2">
    <source>
        <dbReference type="Proteomes" id="UP000799755"/>
    </source>
</evidence>